<name>A0A1H1NDC0_9PSED</name>
<keyword evidence="3" id="KW-1185">Reference proteome</keyword>
<dbReference type="PANTHER" id="PTHR42194">
    <property type="entry name" value="UPF0276 PROTEIN HI_1600"/>
    <property type="match status" value="1"/>
</dbReference>
<dbReference type="Gene3D" id="3.20.20.150">
    <property type="entry name" value="Divalent-metal-dependent TIM barrel enzymes"/>
    <property type="match status" value="1"/>
</dbReference>
<reference evidence="3" key="1">
    <citation type="submission" date="2016-10" db="EMBL/GenBank/DDBJ databases">
        <authorList>
            <person name="Varghese N."/>
            <person name="Submissions S."/>
        </authorList>
    </citation>
    <scope>NUCLEOTIDE SEQUENCE [LARGE SCALE GENOMIC DNA]</scope>
    <source>
        <strain evidence="3">ATCC 23835</strain>
    </source>
</reference>
<dbReference type="InterPro" id="IPR036237">
    <property type="entry name" value="Xyl_isomerase-like_sf"/>
</dbReference>
<dbReference type="EMBL" id="LT629777">
    <property type="protein sequence ID" value="SDR96399.1"/>
    <property type="molecule type" value="Genomic_DNA"/>
</dbReference>
<dbReference type="GeneID" id="300205145"/>
<proteinExistence type="inferred from homology"/>
<organism evidence="2 3">
    <name type="scientific">Pseudomonas asplenii</name>
    <dbReference type="NCBI Taxonomy" id="53407"/>
    <lineage>
        <taxon>Bacteria</taxon>
        <taxon>Pseudomonadati</taxon>
        <taxon>Pseudomonadota</taxon>
        <taxon>Gammaproteobacteria</taxon>
        <taxon>Pseudomonadales</taxon>
        <taxon>Pseudomonadaceae</taxon>
        <taxon>Pseudomonas</taxon>
    </lineage>
</organism>
<dbReference type="AlphaFoldDB" id="A0A1H1NDC0"/>
<evidence type="ECO:0000256" key="1">
    <source>
        <dbReference type="HAMAP-Rule" id="MF_00697"/>
    </source>
</evidence>
<comment type="similarity">
    <text evidence="1">Belongs to the UPF0276 family.</text>
</comment>
<dbReference type="RefSeq" id="WP_090201900.1">
    <property type="nucleotide sequence ID" value="NZ_LT629777.1"/>
</dbReference>
<dbReference type="SUPFAM" id="SSF51658">
    <property type="entry name" value="Xylose isomerase-like"/>
    <property type="match status" value="1"/>
</dbReference>
<dbReference type="Pfam" id="PF05114">
    <property type="entry name" value="MbnB_TglH_ChrH"/>
    <property type="match status" value="1"/>
</dbReference>
<protein>
    <recommendedName>
        <fullName evidence="1">UPF0276 protein SAMN05216598_0086</fullName>
    </recommendedName>
</protein>
<dbReference type="HAMAP" id="MF_00697">
    <property type="entry name" value="UPF0276"/>
    <property type="match status" value="1"/>
</dbReference>
<accession>A0A1H1NDC0</accession>
<evidence type="ECO:0000313" key="2">
    <source>
        <dbReference type="EMBL" id="SDR96399.1"/>
    </source>
</evidence>
<gene>
    <name evidence="2" type="ORF">SAMN05216598_0086</name>
</gene>
<dbReference type="PANTHER" id="PTHR42194:SF1">
    <property type="entry name" value="UPF0276 PROTEIN HI_1600"/>
    <property type="match status" value="1"/>
</dbReference>
<dbReference type="NCBIfam" id="NF003818">
    <property type="entry name" value="PRK05409.1"/>
    <property type="match status" value="1"/>
</dbReference>
<evidence type="ECO:0000313" key="3">
    <source>
        <dbReference type="Proteomes" id="UP000199524"/>
    </source>
</evidence>
<dbReference type="InterPro" id="IPR007801">
    <property type="entry name" value="MbnB/TglH/ChrH"/>
</dbReference>
<sequence>MSPSAQSEPAVCARANAPGLLPPRAGLGLKAEHFQIIVESRPDLGFFEVHAENYMVAGGPFHHYLGRIREDYPLSLHGVGLSIGSEGPLDREHLQRLAALIERYQPQSFSEHLAWSSHGPVFLNDLLPLAYDPATLQRVCEHVDQVQNTLKRPMLLENPATYLQFQRSTLDETDFISEVVHRTGCGLLLDVNNVHVSCINHQRDALAYIEGLPLHAVSEIHLAGFAEDRDNLGDRLLIDDHGAPIDADVWALYQQVLTRTGAQPTLIERDNHLPAFSELLAEAAQAQALLDLAEARR</sequence>
<dbReference type="Proteomes" id="UP000199524">
    <property type="component" value="Chromosome I"/>
</dbReference>